<evidence type="ECO:0000256" key="10">
    <source>
        <dbReference type="ARBA" id="ARBA00023304"/>
    </source>
</evidence>
<dbReference type="GO" id="GO:0003984">
    <property type="term" value="F:acetolactate synthase activity"/>
    <property type="evidence" value="ECO:0007669"/>
    <property type="project" value="UniProtKB-EC"/>
</dbReference>
<comment type="cofactor">
    <cofactor evidence="11">
        <name>thiamine diphosphate</name>
        <dbReference type="ChEBI" id="CHEBI:58937"/>
    </cofactor>
    <text evidence="11">Binds 1 thiamine pyrophosphate per subunit.</text>
</comment>
<dbReference type="InterPro" id="IPR012001">
    <property type="entry name" value="Thiamin_PyroP_enz_TPP-bd_dom"/>
</dbReference>
<dbReference type="GO" id="GO:0009099">
    <property type="term" value="P:L-valine biosynthetic process"/>
    <property type="evidence" value="ECO:0007669"/>
    <property type="project" value="UniProtKB-UniPathway"/>
</dbReference>
<evidence type="ECO:0000256" key="2">
    <source>
        <dbReference type="ARBA" id="ARBA00005025"/>
    </source>
</evidence>
<keyword evidence="6 11" id="KW-0808">Transferase</keyword>
<comment type="pathway">
    <text evidence="2 11">Amino-acid biosynthesis; L-valine biosynthesis; L-valine from pyruvate: step 1/4.</text>
</comment>
<dbReference type="SUPFAM" id="SSF52467">
    <property type="entry name" value="DHS-like NAD/FAD-binding domain"/>
    <property type="match status" value="1"/>
</dbReference>
<dbReference type="InterPro" id="IPR011766">
    <property type="entry name" value="TPP_enzyme_TPP-bd"/>
</dbReference>
<keyword evidence="7 11" id="KW-0479">Metal-binding</keyword>
<comment type="catalytic activity">
    <reaction evidence="11">
        <text>2 pyruvate + H(+) = (2S)-2-acetolactate + CO2</text>
        <dbReference type="Rhea" id="RHEA:25249"/>
        <dbReference type="ChEBI" id="CHEBI:15361"/>
        <dbReference type="ChEBI" id="CHEBI:15378"/>
        <dbReference type="ChEBI" id="CHEBI:16526"/>
        <dbReference type="ChEBI" id="CHEBI:58476"/>
        <dbReference type="EC" id="2.2.1.6"/>
    </reaction>
</comment>
<dbReference type="Gene3D" id="3.40.50.970">
    <property type="match status" value="2"/>
</dbReference>
<comment type="pathway">
    <text evidence="1 11">Amino-acid biosynthesis; L-isoleucine biosynthesis; L-isoleucine from 2-oxobutanoate: step 1/4.</text>
</comment>
<dbReference type="FunFam" id="3.40.50.970:FF:000007">
    <property type="entry name" value="Acetolactate synthase"/>
    <property type="match status" value="1"/>
</dbReference>
<evidence type="ECO:0000256" key="8">
    <source>
        <dbReference type="ARBA" id="ARBA00022842"/>
    </source>
</evidence>
<dbReference type="Gene3D" id="3.40.50.1220">
    <property type="entry name" value="TPP-binding domain"/>
    <property type="match status" value="1"/>
</dbReference>
<dbReference type="InterPro" id="IPR000399">
    <property type="entry name" value="TPP-bd_CS"/>
</dbReference>
<evidence type="ECO:0000256" key="4">
    <source>
        <dbReference type="ARBA" id="ARBA00013145"/>
    </source>
</evidence>
<dbReference type="Pfam" id="PF02776">
    <property type="entry name" value="TPP_enzyme_N"/>
    <property type="match status" value="1"/>
</dbReference>
<dbReference type="GO" id="GO:0009097">
    <property type="term" value="P:isoleucine biosynthetic process"/>
    <property type="evidence" value="ECO:0007669"/>
    <property type="project" value="UniProtKB-UniPathway"/>
</dbReference>
<dbReference type="UniPathway" id="UPA00047">
    <property type="reaction ID" value="UER00055"/>
</dbReference>
<dbReference type="Proteomes" id="UP000433788">
    <property type="component" value="Unassembled WGS sequence"/>
</dbReference>
<dbReference type="CDD" id="cd02015">
    <property type="entry name" value="TPP_AHAS"/>
    <property type="match status" value="1"/>
</dbReference>
<name>A0A6N7QQG9_9GAMM</name>
<evidence type="ECO:0000256" key="3">
    <source>
        <dbReference type="ARBA" id="ARBA00007812"/>
    </source>
</evidence>
<accession>A0A6N7QQG9</accession>
<keyword evidence="8 11" id="KW-0460">Magnesium</keyword>
<dbReference type="InterPro" id="IPR012000">
    <property type="entry name" value="Thiamin_PyroP_enz_cen_dom"/>
</dbReference>
<dbReference type="InterPro" id="IPR012846">
    <property type="entry name" value="Acetolactate_synth_lsu"/>
</dbReference>
<dbReference type="GO" id="GO:0005948">
    <property type="term" value="C:acetolactate synthase complex"/>
    <property type="evidence" value="ECO:0007669"/>
    <property type="project" value="TreeGrafter"/>
</dbReference>
<dbReference type="CDD" id="cd07035">
    <property type="entry name" value="TPP_PYR_POX_like"/>
    <property type="match status" value="1"/>
</dbReference>
<gene>
    <name evidence="16" type="primary">ilvB</name>
    <name evidence="16" type="ORF">GH984_08655</name>
</gene>
<dbReference type="InterPro" id="IPR039368">
    <property type="entry name" value="AHAS_TPP"/>
</dbReference>
<dbReference type="InterPro" id="IPR045229">
    <property type="entry name" value="TPP_enz"/>
</dbReference>
<proteinExistence type="inferred from homology"/>
<evidence type="ECO:0000256" key="12">
    <source>
        <dbReference type="SAM" id="MobiDB-lite"/>
    </source>
</evidence>
<dbReference type="FunFam" id="3.40.50.1220:FF:000008">
    <property type="entry name" value="Acetolactate synthase"/>
    <property type="match status" value="1"/>
</dbReference>
<dbReference type="InterPro" id="IPR029035">
    <property type="entry name" value="DHS-like_NAD/FAD-binding_dom"/>
</dbReference>
<comment type="cofactor">
    <cofactor evidence="11">
        <name>Mg(2+)</name>
        <dbReference type="ChEBI" id="CHEBI:18420"/>
    </cofactor>
    <text evidence="11">Binds 1 Mg(2+) ion per subunit.</text>
</comment>
<dbReference type="InterPro" id="IPR029061">
    <property type="entry name" value="THDP-binding"/>
</dbReference>
<feature type="domain" description="Thiamine pyrophosphate enzyme central" evidence="13">
    <location>
        <begin position="239"/>
        <end position="372"/>
    </location>
</feature>
<protein>
    <recommendedName>
        <fullName evidence="4 11">Acetolactate synthase</fullName>
        <ecNumber evidence="4 11">2.2.1.6</ecNumber>
    </recommendedName>
</protein>
<dbReference type="GO" id="GO:0050660">
    <property type="term" value="F:flavin adenine dinucleotide binding"/>
    <property type="evidence" value="ECO:0007669"/>
    <property type="project" value="InterPro"/>
</dbReference>
<evidence type="ECO:0000259" key="14">
    <source>
        <dbReference type="Pfam" id="PF02775"/>
    </source>
</evidence>
<dbReference type="UniPathway" id="UPA00049">
    <property type="reaction ID" value="UER00059"/>
</dbReference>
<dbReference type="AlphaFoldDB" id="A0A6N7QQG9"/>
<dbReference type="PROSITE" id="PS00187">
    <property type="entry name" value="TPP_ENZYMES"/>
    <property type="match status" value="1"/>
</dbReference>
<reference evidence="16 17" key="1">
    <citation type="submission" date="2019-11" db="EMBL/GenBank/DDBJ databases">
        <authorList>
            <person name="Zhang X.Y."/>
        </authorList>
    </citation>
    <scope>NUCLEOTIDE SEQUENCE [LARGE SCALE GENOMIC DNA]</scope>
    <source>
        <strain evidence="16 17">C176</strain>
    </source>
</reference>
<evidence type="ECO:0000259" key="13">
    <source>
        <dbReference type="Pfam" id="PF00205"/>
    </source>
</evidence>
<keyword evidence="10 11" id="KW-0100">Branched-chain amino acid biosynthesis</keyword>
<evidence type="ECO:0000256" key="5">
    <source>
        <dbReference type="ARBA" id="ARBA00022605"/>
    </source>
</evidence>
<dbReference type="PANTHER" id="PTHR18968:SF13">
    <property type="entry name" value="ACETOLACTATE SYNTHASE CATALYTIC SUBUNIT, MITOCHONDRIAL"/>
    <property type="match status" value="1"/>
</dbReference>
<keyword evidence="17" id="KW-1185">Reference proteome</keyword>
<feature type="domain" description="Thiamine pyrophosphate enzyme N-terminal TPP-binding" evidence="15">
    <location>
        <begin position="30"/>
        <end position="151"/>
    </location>
</feature>
<keyword evidence="5 11" id="KW-0028">Amino-acid biosynthesis</keyword>
<evidence type="ECO:0000313" key="16">
    <source>
        <dbReference type="EMBL" id="MRH78775.1"/>
    </source>
</evidence>
<dbReference type="SUPFAM" id="SSF52518">
    <property type="entry name" value="Thiamin diphosphate-binding fold (THDP-binding)"/>
    <property type="match status" value="2"/>
</dbReference>
<feature type="region of interest" description="Disordered" evidence="12">
    <location>
        <begin position="610"/>
        <end position="631"/>
    </location>
</feature>
<dbReference type="PANTHER" id="PTHR18968">
    <property type="entry name" value="THIAMINE PYROPHOSPHATE ENZYMES"/>
    <property type="match status" value="1"/>
</dbReference>
<evidence type="ECO:0000256" key="6">
    <source>
        <dbReference type="ARBA" id="ARBA00022679"/>
    </source>
</evidence>
<dbReference type="GO" id="GO:0000287">
    <property type="term" value="F:magnesium ion binding"/>
    <property type="evidence" value="ECO:0007669"/>
    <property type="project" value="UniProtKB-UniRule"/>
</dbReference>
<evidence type="ECO:0000259" key="15">
    <source>
        <dbReference type="Pfam" id="PF02776"/>
    </source>
</evidence>
<dbReference type="Pfam" id="PF00205">
    <property type="entry name" value="TPP_enzyme_M"/>
    <property type="match status" value="1"/>
</dbReference>
<evidence type="ECO:0000256" key="9">
    <source>
        <dbReference type="ARBA" id="ARBA00023052"/>
    </source>
</evidence>
<evidence type="ECO:0000256" key="7">
    <source>
        <dbReference type="ARBA" id="ARBA00022723"/>
    </source>
</evidence>
<comment type="similarity">
    <text evidence="3 11">Belongs to the TPP enzyme family.</text>
</comment>
<dbReference type="RefSeq" id="WP_153719803.1">
    <property type="nucleotide sequence ID" value="NZ_WJPP01000004.1"/>
</dbReference>
<dbReference type="Pfam" id="PF02775">
    <property type="entry name" value="TPP_enzyme_C"/>
    <property type="match status" value="1"/>
</dbReference>
<evidence type="ECO:0000256" key="1">
    <source>
        <dbReference type="ARBA" id="ARBA00004974"/>
    </source>
</evidence>
<dbReference type="EC" id="2.2.1.6" evidence="4 11"/>
<organism evidence="16 17">
    <name type="scientific">Spiribacter salilacus</name>
    <dbReference type="NCBI Taxonomy" id="2664894"/>
    <lineage>
        <taxon>Bacteria</taxon>
        <taxon>Pseudomonadati</taxon>
        <taxon>Pseudomonadota</taxon>
        <taxon>Gammaproteobacteria</taxon>
        <taxon>Chromatiales</taxon>
        <taxon>Ectothiorhodospiraceae</taxon>
        <taxon>Spiribacter</taxon>
    </lineage>
</organism>
<keyword evidence="9 11" id="KW-0786">Thiamine pyrophosphate</keyword>
<comment type="caution">
    <text evidence="16">The sequence shown here is derived from an EMBL/GenBank/DDBJ whole genome shotgun (WGS) entry which is preliminary data.</text>
</comment>
<evidence type="ECO:0000256" key="11">
    <source>
        <dbReference type="RuleBase" id="RU003591"/>
    </source>
</evidence>
<feature type="domain" description="Thiamine pyrophosphate enzyme TPP-binding" evidence="14">
    <location>
        <begin position="432"/>
        <end position="582"/>
    </location>
</feature>
<dbReference type="EMBL" id="WJPP01000004">
    <property type="protein sequence ID" value="MRH78775.1"/>
    <property type="molecule type" value="Genomic_DNA"/>
</dbReference>
<evidence type="ECO:0000313" key="17">
    <source>
        <dbReference type="Proteomes" id="UP000433788"/>
    </source>
</evidence>
<sequence>MQEAALPSEAKCLADAKEVQSTHPRAGEQMSGAEMVIEVLAQEGVDTVFGYSGGAILPTYDAVFRFNERNRTQPEEEPMRLVVPANEQGAGFMAAGYARSSGKVGVFLVTSGPGATNTVTPIRDCMADSIPVVAITGQVPRSAMGTDAFQEAPIVNIMGACAKHVFLVTRPEQLEETIRTAFEVARSGRPGPVVVDLPKDVQNWVGHFKGEGVLDIRGYRQRMEALATQRLSEQKAKDFFALLEQSRRPLLYVGGGAIHGDGAEAVMAFAKEHGIPAVTTVMGLGAVDSTDDLCLHMLGMHGTAYANYAVEDCDFIVAVGARFDDRVAARAELFAPLAEHVAHIDIDAAEIGKVKRVDWSHIGEAGHAMQSLLEYGRAFGFKKDYSRWAAHCQELRKRHPMDYKQDGDLIQPQAVMASLNAITRGEAIVSTGVGQHQMWAAQYLDFKYPRLWMTSGSMGTMGFGLPAAIGAQFANPNAIVIDVDGDGSLRMNLGEMETVTTYGLPVKILLLNNNGDGMVRQWQRLYFNDRFSGSDKSLHKKDFVKAAEADGFEFARRVDSREALDEAMAAFVGFDGPAFLEVMIDPDAGVYPMVGPGMGYKQMVTGDHIPGREIPEIGSGRTDKIDQSEMF</sequence>
<dbReference type="NCBIfam" id="TIGR00118">
    <property type="entry name" value="acolac_lg"/>
    <property type="match status" value="1"/>
</dbReference>
<dbReference type="GO" id="GO:0030976">
    <property type="term" value="F:thiamine pyrophosphate binding"/>
    <property type="evidence" value="ECO:0007669"/>
    <property type="project" value="UniProtKB-UniRule"/>
</dbReference>